<evidence type="ECO:0000256" key="2">
    <source>
        <dbReference type="ARBA" id="ARBA00010305"/>
    </source>
</evidence>
<feature type="non-terminal residue" evidence="8">
    <location>
        <position position="1"/>
    </location>
</feature>
<dbReference type="Proteomes" id="UP000324800">
    <property type="component" value="Unassembled WGS sequence"/>
</dbReference>
<feature type="compositionally biased region" description="Polar residues" evidence="7">
    <location>
        <begin position="118"/>
        <end position="130"/>
    </location>
</feature>
<evidence type="ECO:0000256" key="4">
    <source>
        <dbReference type="ARBA" id="ARBA00022490"/>
    </source>
</evidence>
<keyword evidence="5" id="KW-0206">Cytoskeleton</keyword>
<feature type="region of interest" description="Disordered" evidence="7">
    <location>
        <begin position="99"/>
        <end position="154"/>
    </location>
</feature>
<evidence type="ECO:0000256" key="1">
    <source>
        <dbReference type="ARBA" id="ARBA00004245"/>
    </source>
</evidence>
<sequence>KESISQKPDPKAESMRTLTLFYIAQVMSKMGNGMESARYCEVTLARQLEFGDYDAEDWLGNCCALATHYSNDREFDRAHKCLLEADEVSKQLLSDRETKLNEIKQKKNKSTNKDTNSEPQLINNNKSNTSEQQQQEQEEQEDQEEDEIIEKRKDESIKQTIAGLQATRGRVILSVPDNVGSSPMRKAKTLASEEELIGNLILSPPLKQSNDKSPLGDTFTLTDASQFFKESHSLLLKALDFFVLDGFVSEHVAIQMDIVALYESMTAFYDETDYSSQAKLLERRANILEPIIPQLNPQNFKNIIGEMAHEVGEAYNRLADIKIAQAHEFSLQIAELIQSANKEKKRIEKYKAKQKNKNKDSKQKEIYKTKEVEITEKFKQTTINLQNLNIQITATLALVNEYSSKAIKYFRIFLAPFEQPQTDYSGYKEYTFNKEKEKQQQQQGVSSSSSSSSSSSPNRHPIQLTTVPQQPPNNVPQDSIPIYLSVHFSIARLFGRFPITEKEAYLRNIRLSLNEYNYAVKYYDTMKVKDVFEQEISMCRQMVQLLPFYIDNINSERIAVPSYISPIQDIRFVPKQSQETYHIQLIDWRINTNNNILTHVLNIHKSIVVLIHINCSEHLHCPFKIRSLANCHTAQSTANLIPSLIKLCSYKFSVHHNTLQEIEELTIAQIREKSRECLSWIYEYTNQQVLAQLSHLRYAGMLTLSIGTIGGCGEESDYCIHSTLKFLTDFLGAIHQGRQPTFQKPYIQPFDTQRALVKESEEQLEEEGCIDEIEGQLLNMKQTFVGDIQSKVIGAKKAILNVFIHMKNR</sequence>
<dbReference type="PANTHER" id="PTHR46321:SF1">
    <property type="entry name" value="KIF-BINDING PROTEIN"/>
    <property type="match status" value="1"/>
</dbReference>
<feature type="coiled-coil region" evidence="6">
    <location>
        <begin position="333"/>
        <end position="360"/>
    </location>
</feature>
<evidence type="ECO:0000313" key="9">
    <source>
        <dbReference type="Proteomes" id="UP000324800"/>
    </source>
</evidence>
<dbReference type="Pfam" id="PF12309">
    <property type="entry name" value="KBP_C"/>
    <property type="match status" value="2"/>
</dbReference>
<organism evidence="8 9">
    <name type="scientific">Streblomastix strix</name>
    <dbReference type="NCBI Taxonomy" id="222440"/>
    <lineage>
        <taxon>Eukaryota</taxon>
        <taxon>Metamonada</taxon>
        <taxon>Preaxostyla</taxon>
        <taxon>Oxymonadida</taxon>
        <taxon>Streblomastigidae</taxon>
        <taxon>Streblomastix</taxon>
    </lineage>
</organism>
<dbReference type="OrthoDB" id="409897at2759"/>
<dbReference type="InterPro" id="IPR022083">
    <property type="entry name" value="KBP"/>
</dbReference>
<gene>
    <name evidence="8" type="ORF">EZS28_018819</name>
</gene>
<dbReference type="GO" id="GO:0005856">
    <property type="term" value="C:cytoskeleton"/>
    <property type="evidence" value="ECO:0007669"/>
    <property type="project" value="UniProtKB-SubCell"/>
</dbReference>
<evidence type="ECO:0000256" key="5">
    <source>
        <dbReference type="ARBA" id="ARBA00023212"/>
    </source>
</evidence>
<protein>
    <recommendedName>
        <fullName evidence="3">KIF-binding protein</fullName>
    </recommendedName>
</protein>
<feature type="compositionally biased region" description="Acidic residues" evidence="7">
    <location>
        <begin position="136"/>
        <end position="148"/>
    </location>
</feature>
<keyword evidence="6" id="KW-0175">Coiled coil</keyword>
<feature type="compositionally biased region" description="Low complexity" evidence="7">
    <location>
        <begin position="440"/>
        <end position="456"/>
    </location>
</feature>
<keyword evidence="4" id="KW-0963">Cytoplasm</keyword>
<feature type="region of interest" description="Disordered" evidence="7">
    <location>
        <begin position="435"/>
        <end position="474"/>
    </location>
</feature>
<comment type="subcellular location">
    <subcellularLocation>
        <location evidence="1">Cytoplasm</location>
        <location evidence="1">Cytoskeleton</location>
    </subcellularLocation>
</comment>
<comment type="similarity">
    <text evidence="2">Belongs to the KIF-binding protein family.</text>
</comment>
<proteinExistence type="inferred from homology"/>
<comment type="caution">
    <text evidence="8">The sequence shown here is derived from an EMBL/GenBank/DDBJ whole genome shotgun (WGS) entry which is preliminary data.</text>
</comment>
<reference evidence="8 9" key="1">
    <citation type="submission" date="2019-03" db="EMBL/GenBank/DDBJ databases">
        <title>Single cell metagenomics reveals metabolic interactions within the superorganism composed of flagellate Streblomastix strix and complex community of Bacteroidetes bacteria on its surface.</title>
        <authorList>
            <person name="Treitli S.C."/>
            <person name="Kolisko M."/>
            <person name="Husnik F."/>
            <person name="Keeling P."/>
            <person name="Hampl V."/>
        </authorList>
    </citation>
    <scope>NUCLEOTIDE SEQUENCE [LARGE SCALE GENOMIC DNA]</scope>
    <source>
        <strain evidence="8">ST1C</strain>
    </source>
</reference>
<accession>A0A5J4VSQ8</accession>
<evidence type="ECO:0000313" key="8">
    <source>
        <dbReference type="EMBL" id="KAA6385654.1"/>
    </source>
</evidence>
<evidence type="ECO:0000256" key="7">
    <source>
        <dbReference type="SAM" id="MobiDB-lite"/>
    </source>
</evidence>
<dbReference type="PANTHER" id="PTHR46321">
    <property type="entry name" value="KIF1-BINDING PROTEIN"/>
    <property type="match status" value="1"/>
</dbReference>
<evidence type="ECO:0000256" key="6">
    <source>
        <dbReference type="SAM" id="Coils"/>
    </source>
</evidence>
<dbReference type="AlphaFoldDB" id="A0A5J4VSQ8"/>
<dbReference type="EMBL" id="SNRW01005169">
    <property type="protein sequence ID" value="KAA6385654.1"/>
    <property type="molecule type" value="Genomic_DNA"/>
</dbReference>
<evidence type="ECO:0000256" key="3">
    <source>
        <dbReference type="ARBA" id="ARBA00016840"/>
    </source>
</evidence>
<feature type="compositionally biased region" description="Basic and acidic residues" evidence="7">
    <location>
        <begin position="99"/>
        <end position="116"/>
    </location>
</feature>
<name>A0A5J4VSQ8_9EUKA</name>